<proteinExistence type="predicted"/>
<gene>
    <name evidence="1" type="ORF">S01H4_37013</name>
</gene>
<sequence>MLFNLIDLLTRPEEYVCVWRDGKLYVEPVAATSATNIESTQQTSKEADERIAA</sequence>
<organism evidence="1">
    <name type="scientific">marine sediment metagenome</name>
    <dbReference type="NCBI Taxonomy" id="412755"/>
    <lineage>
        <taxon>unclassified sequences</taxon>
        <taxon>metagenomes</taxon>
        <taxon>ecological metagenomes</taxon>
    </lineage>
</organism>
<dbReference type="EMBL" id="BART01019839">
    <property type="protein sequence ID" value="GAG96880.1"/>
    <property type="molecule type" value="Genomic_DNA"/>
</dbReference>
<comment type="caution">
    <text evidence="1">The sequence shown here is derived from an EMBL/GenBank/DDBJ whole genome shotgun (WGS) entry which is preliminary data.</text>
</comment>
<accession>X1BPE7</accession>
<protein>
    <submittedName>
        <fullName evidence="1">Uncharacterized protein</fullName>
    </submittedName>
</protein>
<dbReference type="AlphaFoldDB" id="X1BPE7"/>
<reference evidence="1" key="1">
    <citation type="journal article" date="2014" name="Front. Microbiol.">
        <title>High frequency of phylogenetically diverse reductive dehalogenase-homologous genes in deep subseafloor sedimentary metagenomes.</title>
        <authorList>
            <person name="Kawai M."/>
            <person name="Futagami T."/>
            <person name="Toyoda A."/>
            <person name="Takaki Y."/>
            <person name="Nishi S."/>
            <person name="Hori S."/>
            <person name="Arai W."/>
            <person name="Tsubouchi T."/>
            <person name="Morono Y."/>
            <person name="Uchiyama I."/>
            <person name="Ito T."/>
            <person name="Fujiyama A."/>
            <person name="Inagaki F."/>
            <person name="Takami H."/>
        </authorList>
    </citation>
    <scope>NUCLEOTIDE SEQUENCE</scope>
    <source>
        <strain evidence="1">Expedition CK06-06</strain>
    </source>
</reference>
<name>X1BPE7_9ZZZZ</name>
<evidence type="ECO:0000313" key="1">
    <source>
        <dbReference type="EMBL" id="GAG96880.1"/>
    </source>
</evidence>